<dbReference type="SMART" id="SM00360">
    <property type="entry name" value="RRM"/>
    <property type="match status" value="1"/>
</dbReference>
<dbReference type="InterPro" id="IPR012677">
    <property type="entry name" value="Nucleotide-bd_a/b_plait_sf"/>
</dbReference>
<dbReference type="VEuPathDB" id="VectorBase:HLOH_051585"/>
<dbReference type="OrthoDB" id="5970at2759"/>
<protein>
    <recommendedName>
        <fullName evidence="4">RRM domain-containing protein</fullName>
    </recommendedName>
</protein>
<gene>
    <name evidence="5" type="ORF">HPB48_009304</name>
</gene>
<dbReference type="Pfam" id="PF00076">
    <property type="entry name" value="RRM_1"/>
    <property type="match status" value="1"/>
</dbReference>
<name>A0A9J6FT59_HAELO</name>
<proteinExistence type="predicted"/>
<dbReference type="EMBL" id="JABSTR010000004">
    <property type="protein sequence ID" value="KAH9366418.1"/>
    <property type="molecule type" value="Genomic_DNA"/>
</dbReference>
<dbReference type="InterPro" id="IPR050907">
    <property type="entry name" value="SRSF"/>
</dbReference>
<evidence type="ECO:0000256" key="2">
    <source>
        <dbReference type="PROSITE-ProRule" id="PRU00176"/>
    </source>
</evidence>
<feature type="region of interest" description="Disordered" evidence="3">
    <location>
        <begin position="84"/>
        <end position="107"/>
    </location>
</feature>
<dbReference type="AlphaFoldDB" id="A0A9J6FT59"/>
<dbReference type="InterPro" id="IPR000504">
    <property type="entry name" value="RRM_dom"/>
</dbReference>
<dbReference type="GO" id="GO:0003723">
    <property type="term" value="F:RNA binding"/>
    <property type="evidence" value="ECO:0007669"/>
    <property type="project" value="UniProtKB-UniRule"/>
</dbReference>
<evidence type="ECO:0000256" key="3">
    <source>
        <dbReference type="SAM" id="MobiDB-lite"/>
    </source>
</evidence>
<dbReference type="OMA" id="WEAPYGA"/>
<keyword evidence="6" id="KW-1185">Reference proteome</keyword>
<evidence type="ECO:0000313" key="5">
    <source>
        <dbReference type="EMBL" id="KAH9366418.1"/>
    </source>
</evidence>
<reference evidence="5 6" key="1">
    <citation type="journal article" date="2020" name="Cell">
        <title>Large-Scale Comparative Analyses of Tick Genomes Elucidate Their Genetic Diversity and Vector Capacities.</title>
        <authorList>
            <consortium name="Tick Genome and Microbiome Consortium (TIGMIC)"/>
            <person name="Jia N."/>
            <person name="Wang J."/>
            <person name="Shi W."/>
            <person name="Du L."/>
            <person name="Sun Y."/>
            <person name="Zhan W."/>
            <person name="Jiang J.F."/>
            <person name="Wang Q."/>
            <person name="Zhang B."/>
            <person name="Ji P."/>
            <person name="Bell-Sakyi L."/>
            <person name="Cui X.M."/>
            <person name="Yuan T.T."/>
            <person name="Jiang B.G."/>
            <person name="Yang W.F."/>
            <person name="Lam T.T."/>
            <person name="Chang Q.C."/>
            <person name="Ding S.J."/>
            <person name="Wang X.J."/>
            <person name="Zhu J.G."/>
            <person name="Ruan X.D."/>
            <person name="Zhao L."/>
            <person name="Wei J.T."/>
            <person name="Ye R.Z."/>
            <person name="Que T.C."/>
            <person name="Du C.H."/>
            <person name="Zhou Y.H."/>
            <person name="Cheng J.X."/>
            <person name="Dai P.F."/>
            <person name="Guo W.B."/>
            <person name="Han X.H."/>
            <person name="Huang E.J."/>
            <person name="Li L.F."/>
            <person name="Wei W."/>
            <person name="Gao Y.C."/>
            <person name="Liu J.Z."/>
            <person name="Shao H.Z."/>
            <person name="Wang X."/>
            <person name="Wang C.C."/>
            <person name="Yang T.C."/>
            <person name="Huo Q.B."/>
            <person name="Li W."/>
            <person name="Chen H.Y."/>
            <person name="Chen S.E."/>
            <person name="Zhou L.G."/>
            <person name="Ni X.B."/>
            <person name="Tian J.H."/>
            <person name="Sheng Y."/>
            <person name="Liu T."/>
            <person name="Pan Y.S."/>
            <person name="Xia L.Y."/>
            <person name="Li J."/>
            <person name="Zhao F."/>
            <person name="Cao W.C."/>
        </authorList>
    </citation>
    <scope>NUCLEOTIDE SEQUENCE [LARGE SCALE GENOMIC DNA]</scope>
    <source>
        <strain evidence="5">HaeL-2018</strain>
    </source>
</reference>
<feature type="domain" description="RRM" evidence="4">
    <location>
        <begin position="12"/>
        <end position="85"/>
    </location>
</feature>
<evidence type="ECO:0000313" key="6">
    <source>
        <dbReference type="Proteomes" id="UP000821853"/>
    </source>
</evidence>
<organism evidence="5 6">
    <name type="scientific">Haemaphysalis longicornis</name>
    <name type="common">Bush tick</name>
    <dbReference type="NCBI Taxonomy" id="44386"/>
    <lineage>
        <taxon>Eukaryota</taxon>
        <taxon>Metazoa</taxon>
        <taxon>Ecdysozoa</taxon>
        <taxon>Arthropoda</taxon>
        <taxon>Chelicerata</taxon>
        <taxon>Arachnida</taxon>
        <taxon>Acari</taxon>
        <taxon>Parasitiformes</taxon>
        <taxon>Ixodida</taxon>
        <taxon>Ixodoidea</taxon>
        <taxon>Ixodidae</taxon>
        <taxon>Haemaphysalinae</taxon>
        <taxon>Haemaphysalis</taxon>
    </lineage>
</organism>
<dbReference type="Gene3D" id="3.30.70.330">
    <property type="match status" value="1"/>
</dbReference>
<sequence>MSGSPSSSTGGGRIFVGGLDTTMTREDLEREFGKYGRLREVWMAQNPPGFAFVEFEDTSRVDDAVREMNGAIVNGALLRVERARDKARQSRGGGALRGRVRRGGAPSYQAGFERKTRRTPTPTGAAGGPGVGGMTATPPDACFAVVPPSAAVNYGYDYNAAATANPYAAYGTTTAWEAPYGATYYAPVAPAGYGAYYGDFYGMAGMAAPMPVADPTATLYQQQDYNQM</sequence>
<keyword evidence="1 2" id="KW-0694">RNA-binding</keyword>
<evidence type="ECO:0000256" key="1">
    <source>
        <dbReference type="ARBA" id="ARBA00022884"/>
    </source>
</evidence>
<comment type="caution">
    <text evidence="5">The sequence shown here is derived from an EMBL/GenBank/DDBJ whole genome shotgun (WGS) entry which is preliminary data.</text>
</comment>
<dbReference type="PANTHER" id="PTHR23147">
    <property type="entry name" value="SERINE/ARGININE RICH SPLICING FACTOR"/>
    <property type="match status" value="1"/>
</dbReference>
<dbReference type="SUPFAM" id="SSF54928">
    <property type="entry name" value="RNA-binding domain, RBD"/>
    <property type="match status" value="1"/>
</dbReference>
<accession>A0A9J6FT59</accession>
<dbReference type="InterPro" id="IPR035979">
    <property type="entry name" value="RBD_domain_sf"/>
</dbReference>
<dbReference type="PROSITE" id="PS50102">
    <property type="entry name" value="RRM"/>
    <property type="match status" value="1"/>
</dbReference>
<dbReference type="Proteomes" id="UP000821853">
    <property type="component" value="Chromosome 2"/>
</dbReference>
<evidence type="ECO:0000259" key="4">
    <source>
        <dbReference type="PROSITE" id="PS50102"/>
    </source>
</evidence>